<dbReference type="AlphaFoldDB" id="A0A2T5MGI9"/>
<dbReference type="InterPro" id="IPR011044">
    <property type="entry name" value="Quino_amine_DH_bsu"/>
</dbReference>
<sequence>MLRNALFVALISFGISAQAKTDDAPKPAPLLGFKVIQTLPHDSAHYTEGLVFYKGKLLESAGEYGESALYEKDLKTGKTLRSRTIEPQFFAEGLAVAHDRIVQLTWRENTAFVYDLAFNPLGTLNYNTEGWGLASFNNDQELVMSDGSPILRFIDGSDYHFLRQITVRDGDKEIMRLNELEEANGFIYANVWLTDKIAVIDPADGRVVNWLDLSRLQTLFKKPAKWNELDNVLNGIAYDTRTGHFYVTGKRWPALFEIKIDPPQRRH</sequence>
<dbReference type="PANTHER" id="PTHR31270">
    <property type="entry name" value="GLUTAMINYL-PEPTIDE CYCLOTRANSFERASE"/>
    <property type="match status" value="1"/>
</dbReference>
<organism evidence="2 3">
    <name type="scientific">Stenotrophobium rhamnosiphilum</name>
    <dbReference type="NCBI Taxonomy" id="2029166"/>
    <lineage>
        <taxon>Bacteria</taxon>
        <taxon>Pseudomonadati</taxon>
        <taxon>Pseudomonadota</taxon>
        <taxon>Gammaproteobacteria</taxon>
        <taxon>Nevskiales</taxon>
        <taxon>Nevskiaceae</taxon>
        <taxon>Stenotrophobium</taxon>
    </lineage>
</organism>
<dbReference type="SUPFAM" id="SSF50969">
    <property type="entry name" value="YVTN repeat-like/Quinoprotein amine dehydrogenase"/>
    <property type="match status" value="1"/>
</dbReference>
<evidence type="ECO:0000313" key="2">
    <source>
        <dbReference type="EMBL" id="PTU31692.1"/>
    </source>
</evidence>
<evidence type="ECO:0000313" key="3">
    <source>
        <dbReference type="Proteomes" id="UP000244248"/>
    </source>
</evidence>
<keyword evidence="1" id="KW-0732">Signal</keyword>
<dbReference type="GO" id="GO:0016603">
    <property type="term" value="F:glutaminyl-peptide cyclotransferase activity"/>
    <property type="evidence" value="ECO:0007669"/>
    <property type="project" value="InterPro"/>
</dbReference>
<feature type="signal peptide" evidence="1">
    <location>
        <begin position="1"/>
        <end position="19"/>
    </location>
</feature>
<dbReference type="InterPro" id="IPR007788">
    <property type="entry name" value="QCT"/>
</dbReference>
<feature type="chain" id="PRO_5015549142" evidence="1">
    <location>
        <begin position="20"/>
        <end position="267"/>
    </location>
</feature>
<reference evidence="2 3" key="1">
    <citation type="submission" date="2018-04" db="EMBL/GenBank/DDBJ databases">
        <title>Novel species isolated from glacier.</title>
        <authorList>
            <person name="Liu Q."/>
            <person name="Xin Y.-H."/>
        </authorList>
    </citation>
    <scope>NUCLEOTIDE SEQUENCE [LARGE SCALE GENOMIC DNA]</scope>
    <source>
        <strain evidence="2 3">GT1R17</strain>
    </source>
</reference>
<name>A0A2T5MGI9_9GAMM</name>
<dbReference type="Pfam" id="PF05096">
    <property type="entry name" value="Glu_cyclase_2"/>
    <property type="match status" value="1"/>
</dbReference>
<accession>A0A2T5MGI9</accession>
<keyword evidence="3" id="KW-1185">Reference proteome</keyword>
<dbReference type="EMBL" id="QANS01000003">
    <property type="protein sequence ID" value="PTU31692.1"/>
    <property type="molecule type" value="Genomic_DNA"/>
</dbReference>
<keyword evidence="2" id="KW-0808">Transferase</keyword>
<evidence type="ECO:0000256" key="1">
    <source>
        <dbReference type="SAM" id="SignalP"/>
    </source>
</evidence>
<comment type="caution">
    <text evidence="2">The sequence shown here is derived from an EMBL/GenBank/DDBJ whole genome shotgun (WGS) entry which is preliminary data.</text>
</comment>
<dbReference type="Proteomes" id="UP000244248">
    <property type="component" value="Unassembled WGS sequence"/>
</dbReference>
<protein>
    <submittedName>
        <fullName evidence="2">Glutamine cyclotransferase</fullName>
    </submittedName>
</protein>
<dbReference type="PANTHER" id="PTHR31270:SF1">
    <property type="entry name" value="GLUTAMINYL-PEPTIDE CYCLOTRANSFERASE"/>
    <property type="match status" value="1"/>
</dbReference>
<proteinExistence type="predicted"/>
<gene>
    <name evidence="2" type="ORF">CJD38_10290</name>
</gene>